<dbReference type="EMBL" id="BARV01021889">
    <property type="protein sequence ID" value="GAI28781.1"/>
    <property type="molecule type" value="Genomic_DNA"/>
</dbReference>
<reference evidence="2" key="1">
    <citation type="journal article" date="2014" name="Front. Microbiol.">
        <title>High frequency of phylogenetically diverse reductive dehalogenase-homologous genes in deep subseafloor sedimentary metagenomes.</title>
        <authorList>
            <person name="Kawai M."/>
            <person name="Futagami T."/>
            <person name="Toyoda A."/>
            <person name="Takaki Y."/>
            <person name="Nishi S."/>
            <person name="Hori S."/>
            <person name="Arai W."/>
            <person name="Tsubouchi T."/>
            <person name="Morono Y."/>
            <person name="Uchiyama I."/>
            <person name="Ito T."/>
            <person name="Fujiyama A."/>
            <person name="Inagaki F."/>
            <person name="Takami H."/>
        </authorList>
    </citation>
    <scope>NUCLEOTIDE SEQUENCE</scope>
    <source>
        <strain evidence="2">Expedition CK06-06</strain>
    </source>
</reference>
<evidence type="ECO:0000259" key="1">
    <source>
        <dbReference type="Pfam" id="PF14104"/>
    </source>
</evidence>
<sequence length="105" mass="11908">MLDILPYRADYYPVLGQIMKEMDVAGTINRIVNAGDSQAKIDTGTFVCLMVHNLLGDVNIRLYTMDDFFEDKALPLLVPWDPDIDIDDINDDRAARVLDAMWDAD</sequence>
<protein>
    <recommendedName>
        <fullName evidence="1">DUF4277 domain-containing protein</fullName>
    </recommendedName>
</protein>
<comment type="caution">
    <text evidence="2">The sequence shown here is derived from an EMBL/GenBank/DDBJ whole genome shotgun (WGS) entry which is preliminary data.</text>
</comment>
<name>X1NEZ0_9ZZZZ</name>
<evidence type="ECO:0000313" key="2">
    <source>
        <dbReference type="EMBL" id="GAI28781.1"/>
    </source>
</evidence>
<organism evidence="2">
    <name type="scientific">marine sediment metagenome</name>
    <dbReference type="NCBI Taxonomy" id="412755"/>
    <lineage>
        <taxon>unclassified sequences</taxon>
        <taxon>metagenomes</taxon>
        <taxon>ecological metagenomes</taxon>
    </lineage>
</organism>
<proteinExistence type="predicted"/>
<dbReference type="AlphaFoldDB" id="X1NEZ0"/>
<gene>
    <name evidence="2" type="ORF">S06H3_36177</name>
</gene>
<feature type="domain" description="DUF4277" evidence="1">
    <location>
        <begin position="9"/>
        <end position="104"/>
    </location>
</feature>
<dbReference type="Pfam" id="PF14104">
    <property type="entry name" value="DUF4277"/>
    <property type="match status" value="1"/>
</dbReference>
<accession>X1NEZ0</accession>
<feature type="non-terminal residue" evidence="2">
    <location>
        <position position="105"/>
    </location>
</feature>
<dbReference type="InterPro" id="IPR025457">
    <property type="entry name" value="DUF4277"/>
</dbReference>